<proteinExistence type="predicted"/>
<evidence type="ECO:0000313" key="1">
    <source>
        <dbReference type="EMBL" id="QSS58164.1"/>
    </source>
</evidence>
<sequence length="184" mass="20712">MPKNSVVNPGPVLVNPTAWLNLISVAWTRNFLAADWIPALSVGDNGMRSTRLREDYRRNLQEPQMQTMFLCAGSASIHGLAELFLHSHDQPRGREHVRWATQRQQSTGVGNTGDTLTQLPSVSRRPQRMPLLEGECKADKPLEEGSLLWPPKTDQGFVAHRDLPLGAELIQPKEHHQKSNFPQR</sequence>
<protein>
    <submittedName>
        <fullName evidence="1">Uncharacterized protein</fullName>
    </submittedName>
</protein>
<accession>A0A8A1M0G6</accession>
<dbReference type="EMBL" id="CP069109">
    <property type="protein sequence ID" value="QSS58164.1"/>
    <property type="molecule type" value="Genomic_DNA"/>
</dbReference>
<dbReference type="AlphaFoldDB" id="A0A8A1M0G6"/>
<evidence type="ECO:0000313" key="2">
    <source>
        <dbReference type="Proteomes" id="UP000663671"/>
    </source>
</evidence>
<gene>
    <name evidence="1" type="ORF">I7I51_07587</name>
</gene>
<dbReference type="Proteomes" id="UP000663671">
    <property type="component" value="Chromosome 2"/>
</dbReference>
<reference evidence="1" key="1">
    <citation type="submission" date="2021-01" db="EMBL/GenBank/DDBJ databases">
        <title>Chromosome-level genome assembly of a human fungal pathogen reveals clustering of transcriptionally co-regulated genes.</title>
        <authorList>
            <person name="Voorhies M."/>
            <person name="Cohen S."/>
            <person name="Shea T.P."/>
            <person name="Petrus S."/>
            <person name="Munoz J.F."/>
            <person name="Poplawski S."/>
            <person name="Goldman W.E."/>
            <person name="Michael T."/>
            <person name="Cuomo C.A."/>
            <person name="Sil A."/>
            <person name="Beyhan S."/>
        </authorList>
    </citation>
    <scope>NUCLEOTIDE SEQUENCE</scope>
    <source>
        <strain evidence="1">WU24</strain>
    </source>
</reference>
<organism evidence="1 2">
    <name type="scientific">Ajellomyces capsulatus</name>
    <name type="common">Darling's disease fungus</name>
    <name type="synonym">Histoplasma capsulatum</name>
    <dbReference type="NCBI Taxonomy" id="5037"/>
    <lineage>
        <taxon>Eukaryota</taxon>
        <taxon>Fungi</taxon>
        <taxon>Dikarya</taxon>
        <taxon>Ascomycota</taxon>
        <taxon>Pezizomycotina</taxon>
        <taxon>Eurotiomycetes</taxon>
        <taxon>Eurotiomycetidae</taxon>
        <taxon>Onygenales</taxon>
        <taxon>Ajellomycetaceae</taxon>
        <taxon>Histoplasma</taxon>
    </lineage>
</organism>
<dbReference type="VEuPathDB" id="FungiDB:I7I51_07587"/>
<name>A0A8A1M0G6_AJECA</name>